<proteinExistence type="predicted"/>
<comment type="caution">
    <text evidence="2">The sequence shown here is derived from an EMBL/GenBank/DDBJ whole genome shotgun (WGS) entry which is preliminary data.</text>
</comment>
<dbReference type="PROSITE" id="PS51725">
    <property type="entry name" value="ABM"/>
    <property type="match status" value="1"/>
</dbReference>
<dbReference type="EMBL" id="LLXX01000059">
    <property type="protein sequence ID" value="KRR09871.1"/>
    <property type="molecule type" value="Genomic_DNA"/>
</dbReference>
<sequence length="103" mass="11753">MAATDNANQNLVVTAFWEVNSGEEGTVADLLKDFLPQAQREPGVKAFQIHQNVAKPREFFFYEVFAGEAAFAEHQQTDHFKNIILGQAIPKLARRERSQFRFI</sequence>
<dbReference type="PANTHER" id="PTHR33336">
    <property type="entry name" value="QUINOL MONOOXYGENASE YGIN-RELATED"/>
    <property type="match status" value="1"/>
</dbReference>
<protein>
    <recommendedName>
        <fullName evidence="1">ABM domain-containing protein</fullName>
    </recommendedName>
</protein>
<keyword evidence="3" id="KW-1185">Reference proteome</keyword>
<evidence type="ECO:0000313" key="3">
    <source>
        <dbReference type="Proteomes" id="UP000051913"/>
    </source>
</evidence>
<dbReference type="SUPFAM" id="SSF54909">
    <property type="entry name" value="Dimeric alpha+beta barrel"/>
    <property type="match status" value="1"/>
</dbReference>
<dbReference type="AlphaFoldDB" id="A0A0R3LDJ9"/>
<reference evidence="2 3" key="1">
    <citation type="submission" date="2014-03" db="EMBL/GenBank/DDBJ databases">
        <title>Bradyrhizobium valentinum sp. nov., isolated from effective nodules of Lupinus mariae-josephae, a lupine endemic of basic-lime soils in Eastern Spain.</title>
        <authorList>
            <person name="Duran D."/>
            <person name="Rey L."/>
            <person name="Navarro A."/>
            <person name="Busquets A."/>
            <person name="Imperial J."/>
            <person name="Ruiz-Argueso T."/>
        </authorList>
    </citation>
    <scope>NUCLEOTIDE SEQUENCE [LARGE SCALE GENOMIC DNA]</scope>
    <source>
        <strain evidence="2 3">LmjM3</strain>
    </source>
</reference>
<name>A0A0R3LDJ9_9BRAD</name>
<feature type="domain" description="ABM" evidence="1">
    <location>
        <begin position="11"/>
        <end position="100"/>
    </location>
</feature>
<evidence type="ECO:0000313" key="2">
    <source>
        <dbReference type="EMBL" id="KRR09871.1"/>
    </source>
</evidence>
<organism evidence="2 3">
    <name type="scientific">Bradyrhizobium valentinum</name>
    <dbReference type="NCBI Taxonomy" id="1518501"/>
    <lineage>
        <taxon>Bacteria</taxon>
        <taxon>Pseudomonadati</taxon>
        <taxon>Pseudomonadota</taxon>
        <taxon>Alphaproteobacteria</taxon>
        <taxon>Hyphomicrobiales</taxon>
        <taxon>Nitrobacteraceae</taxon>
        <taxon>Bradyrhizobium</taxon>
    </lineage>
</organism>
<dbReference type="OrthoDB" id="9812754at2"/>
<dbReference type="InterPro" id="IPR007138">
    <property type="entry name" value="ABM_dom"/>
</dbReference>
<accession>A0A0R3LDJ9</accession>
<dbReference type="InterPro" id="IPR050744">
    <property type="entry name" value="AI-2_Isomerase_LsrG"/>
</dbReference>
<dbReference type="Pfam" id="PF03992">
    <property type="entry name" value="ABM"/>
    <property type="match status" value="1"/>
</dbReference>
<gene>
    <name evidence="2" type="ORF">CP49_29075</name>
</gene>
<dbReference type="STRING" id="1518501.CQ10_01650"/>
<dbReference type="GO" id="GO:0003824">
    <property type="term" value="F:catalytic activity"/>
    <property type="evidence" value="ECO:0007669"/>
    <property type="project" value="TreeGrafter"/>
</dbReference>
<dbReference type="Proteomes" id="UP000051913">
    <property type="component" value="Unassembled WGS sequence"/>
</dbReference>
<evidence type="ECO:0000259" key="1">
    <source>
        <dbReference type="PROSITE" id="PS51725"/>
    </source>
</evidence>
<dbReference type="InterPro" id="IPR011008">
    <property type="entry name" value="Dimeric_a/b-barrel"/>
</dbReference>
<dbReference type="RefSeq" id="WP_057850101.1">
    <property type="nucleotide sequence ID" value="NZ_LLXX01000059.1"/>
</dbReference>
<dbReference type="PANTHER" id="PTHR33336:SF15">
    <property type="entry name" value="ABM DOMAIN-CONTAINING PROTEIN"/>
    <property type="match status" value="1"/>
</dbReference>
<dbReference type="Gene3D" id="3.30.70.100">
    <property type="match status" value="1"/>
</dbReference>